<feature type="domain" description="FAD-binding PCMH-type" evidence="6">
    <location>
        <begin position="63"/>
        <end position="235"/>
    </location>
</feature>
<dbReference type="Proteomes" id="UP000799428">
    <property type="component" value="Unassembled WGS sequence"/>
</dbReference>
<comment type="similarity">
    <text evidence="1">Belongs to the oxygen-dependent FAD-linked oxidoreductase family.</text>
</comment>
<evidence type="ECO:0000313" key="8">
    <source>
        <dbReference type="Proteomes" id="UP000799428"/>
    </source>
</evidence>
<keyword evidence="2" id="KW-0285">Flavoprotein</keyword>
<dbReference type="InterPro" id="IPR006094">
    <property type="entry name" value="Oxid_FAD_bind_N"/>
</dbReference>
<evidence type="ECO:0000256" key="5">
    <source>
        <dbReference type="SAM" id="SignalP"/>
    </source>
</evidence>
<evidence type="ECO:0000313" key="7">
    <source>
        <dbReference type="EMBL" id="KAF2711128.1"/>
    </source>
</evidence>
<dbReference type="AlphaFoldDB" id="A0A6G1KE73"/>
<dbReference type="InterPro" id="IPR016169">
    <property type="entry name" value="FAD-bd_PCMH_sub2"/>
</dbReference>
<dbReference type="GO" id="GO:0071949">
    <property type="term" value="F:FAD binding"/>
    <property type="evidence" value="ECO:0007669"/>
    <property type="project" value="InterPro"/>
</dbReference>
<evidence type="ECO:0000256" key="1">
    <source>
        <dbReference type="ARBA" id="ARBA00005466"/>
    </source>
</evidence>
<keyword evidence="8" id="KW-1185">Reference proteome</keyword>
<feature type="signal peptide" evidence="5">
    <location>
        <begin position="1"/>
        <end position="20"/>
    </location>
</feature>
<feature type="chain" id="PRO_5026313427" evidence="5">
    <location>
        <begin position="21"/>
        <end position="501"/>
    </location>
</feature>
<organism evidence="7 8">
    <name type="scientific">Pleomassaria siparia CBS 279.74</name>
    <dbReference type="NCBI Taxonomy" id="1314801"/>
    <lineage>
        <taxon>Eukaryota</taxon>
        <taxon>Fungi</taxon>
        <taxon>Dikarya</taxon>
        <taxon>Ascomycota</taxon>
        <taxon>Pezizomycotina</taxon>
        <taxon>Dothideomycetes</taxon>
        <taxon>Pleosporomycetidae</taxon>
        <taxon>Pleosporales</taxon>
        <taxon>Pleomassariaceae</taxon>
        <taxon>Pleomassaria</taxon>
    </lineage>
</organism>
<dbReference type="PANTHER" id="PTHR42973">
    <property type="entry name" value="BINDING OXIDOREDUCTASE, PUTATIVE (AFU_ORTHOLOGUE AFUA_1G17690)-RELATED"/>
    <property type="match status" value="1"/>
</dbReference>
<name>A0A6G1KE73_9PLEO</name>
<evidence type="ECO:0000256" key="4">
    <source>
        <dbReference type="ARBA" id="ARBA00023002"/>
    </source>
</evidence>
<evidence type="ECO:0000256" key="3">
    <source>
        <dbReference type="ARBA" id="ARBA00022827"/>
    </source>
</evidence>
<evidence type="ECO:0000256" key="2">
    <source>
        <dbReference type="ARBA" id="ARBA00022630"/>
    </source>
</evidence>
<dbReference type="InterPro" id="IPR016166">
    <property type="entry name" value="FAD-bd_PCMH"/>
</dbReference>
<gene>
    <name evidence="7" type="ORF">K504DRAFT_466151</name>
</gene>
<proteinExistence type="inferred from homology"/>
<dbReference type="InterPro" id="IPR036318">
    <property type="entry name" value="FAD-bd_PCMH-like_sf"/>
</dbReference>
<sequence>MKSIVASVLALGAVVVNAAAISPLVNAAAVSPLVTCLNKANVTISTPGGANYSELAEPFNLRLQYSPVVIVLPRTTKHVSDAVVCAAECNVKVQAKSGGHSYASFSSGGKNGSMVIDLQPLQDVEVDANGIAKVGGGVRLGNLADKIYKQAKRAVSHGTCPGVGVGGHFTHGGYGHTSRNWGLALDHIVGVDVVLANGTAVYATQTLYPDVFWAIRGAADSFGIVTNFYLETHEAPESVTYFSYKWGSSLFSDKQAFTDTFLHIQDFATNATIIDSRISFGIYLDGVAAYNLGGTFFGTVDEFKATYEPELLRGIPTPTVPVIVDKYAWYDYLILMSDKTSIIEPLTGYDEHDTFFTKSITVPETQKLSATALDAFWTYIHQPAPVDYFVIINLYGGPGSQINTKDTSFAAYNDRDSLWVFQNYGIGADSIDWIQGLNQAVVQAQPNTTFGAYLNYVDPSLTPAEAHTLYYGEALYAKLLALKGEVDPGSVFWNPQAIGTV</sequence>
<keyword evidence="5" id="KW-0732">Signal</keyword>
<dbReference type="InterPro" id="IPR050416">
    <property type="entry name" value="FAD-linked_Oxidoreductase"/>
</dbReference>
<dbReference type="Gene3D" id="3.30.465.10">
    <property type="match status" value="1"/>
</dbReference>
<dbReference type="EMBL" id="MU005768">
    <property type="protein sequence ID" value="KAF2711128.1"/>
    <property type="molecule type" value="Genomic_DNA"/>
</dbReference>
<dbReference type="InterPro" id="IPR012951">
    <property type="entry name" value="BBE"/>
</dbReference>
<dbReference type="PROSITE" id="PS51387">
    <property type="entry name" value="FAD_PCMH"/>
    <property type="match status" value="1"/>
</dbReference>
<dbReference type="Pfam" id="PF08031">
    <property type="entry name" value="BBE"/>
    <property type="match status" value="1"/>
</dbReference>
<dbReference type="SUPFAM" id="SSF56176">
    <property type="entry name" value="FAD-binding/transporter-associated domain-like"/>
    <property type="match status" value="1"/>
</dbReference>
<evidence type="ECO:0000259" key="6">
    <source>
        <dbReference type="PROSITE" id="PS51387"/>
    </source>
</evidence>
<protein>
    <submittedName>
        <fullName evidence="7">Glucooligosaccharide oxidase</fullName>
    </submittedName>
</protein>
<accession>A0A6G1KE73</accession>
<keyword evidence="3" id="KW-0274">FAD</keyword>
<dbReference type="OrthoDB" id="407275at2759"/>
<dbReference type="GO" id="GO:0016491">
    <property type="term" value="F:oxidoreductase activity"/>
    <property type="evidence" value="ECO:0007669"/>
    <property type="project" value="UniProtKB-KW"/>
</dbReference>
<dbReference type="Gene3D" id="3.40.462.20">
    <property type="match status" value="1"/>
</dbReference>
<dbReference type="Pfam" id="PF01565">
    <property type="entry name" value="FAD_binding_4"/>
    <property type="match status" value="1"/>
</dbReference>
<keyword evidence="4" id="KW-0560">Oxidoreductase</keyword>
<reference evidence="7" key="1">
    <citation type="journal article" date="2020" name="Stud. Mycol.">
        <title>101 Dothideomycetes genomes: a test case for predicting lifestyles and emergence of pathogens.</title>
        <authorList>
            <person name="Haridas S."/>
            <person name="Albert R."/>
            <person name="Binder M."/>
            <person name="Bloem J."/>
            <person name="Labutti K."/>
            <person name="Salamov A."/>
            <person name="Andreopoulos B."/>
            <person name="Baker S."/>
            <person name="Barry K."/>
            <person name="Bills G."/>
            <person name="Bluhm B."/>
            <person name="Cannon C."/>
            <person name="Castanera R."/>
            <person name="Culley D."/>
            <person name="Daum C."/>
            <person name="Ezra D."/>
            <person name="Gonzalez J."/>
            <person name="Henrissat B."/>
            <person name="Kuo A."/>
            <person name="Liang C."/>
            <person name="Lipzen A."/>
            <person name="Lutzoni F."/>
            <person name="Magnuson J."/>
            <person name="Mondo S."/>
            <person name="Nolan M."/>
            <person name="Ohm R."/>
            <person name="Pangilinan J."/>
            <person name="Park H.-J."/>
            <person name="Ramirez L."/>
            <person name="Alfaro M."/>
            <person name="Sun H."/>
            <person name="Tritt A."/>
            <person name="Yoshinaga Y."/>
            <person name="Zwiers L.-H."/>
            <person name="Turgeon B."/>
            <person name="Goodwin S."/>
            <person name="Spatafora J."/>
            <person name="Crous P."/>
            <person name="Grigoriev I."/>
        </authorList>
    </citation>
    <scope>NUCLEOTIDE SEQUENCE</scope>
    <source>
        <strain evidence="7">CBS 279.74</strain>
    </source>
</reference>
<dbReference type="PANTHER" id="PTHR42973:SF15">
    <property type="entry name" value="FAD-BINDING PCMH-TYPE DOMAIN-CONTAINING PROTEIN"/>
    <property type="match status" value="1"/>
</dbReference>